<dbReference type="EMBL" id="ABDF02000086">
    <property type="protein sequence ID" value="EHK18525.1"/>
    <property type="molecule type" value="Genomic_DNA"/>
</dbReference>
<proteinExistence type="predicted"/>
<gene>
    <name evidence="4" type="ORF">TRIVIDRAFT_225830</name>
</gene>
<keyword evidence="2" id="KW-0539">Nucleus</keyword>
<organism evidence="4 5">
    <name type="scientific">Hypocrea virens (strain Gv29-8 / FGSC 10586)</name>
    <name type="common">Gliocladium virens</name>
    <name type="synonym">Trichoderma virens</name>
    <dbReference type="NCBI Taxonomy" id="413071"/>
    <lineage>
        <taxon>Eukaryota</taxon>
        <taxon>Fungi</taxon>
        <taxon>Dikarya</taxon>
        <taxon>Ascomycota</taxon>
        <taxon>Pezizomycotina</taxon>
        <taxon>Sordariomycetes</taxon>
        <taxon>Hypocreomycetidae</taxon>
        <taxon>Hypocreales</taxon>
        <taxon>Hypocreaceae</taxon>
        <taxon>Trichoderma</taxon>
    </lineage>
</organism>
<dbReference type="InterPro" id="IPR009057">
    <property type="entry name" value="Homeodomain-like_sf"/>
</dbReference>
<dbReference type="InParanoid" id="G9N4K0"/>
<dbReference type="Pfam" id="PF05225">
    <property type="entry name" value="HTH_psq"/>
    <property type="match status" value="1"/>
</dbReference>
<name>G9N4K0_HYPVG</name>
<sequence length="133" mass="14973">MPEYTEDDVLSAIKDIEGGLSQRKAAKRWKIPRATLNNRLNGGITRRQANEPNQRLSKEKENNLVMWILSSDALGFAPSYQEVRDFAAKVAKLGGDDQPLGKRWLEGFLRRNPEVKNVKWPHVKAAEGASSTE</sequence>
<dbReference type="InterPro" id="IPR006600">
    <property type="entry name" value="HTH_CenpB_DNA-bd_dom"/>
</dbReference>
<comment type="caution">
    <text evidence="4">The sequence shown here is derived from an EMBL/GenBank/DDBJ whole genome shotgun (WGS) entry which is preliminary data.</text>
</comment>
<dbReference type="Pfam" id="PF03221">
    <property type="entry name" value="HTH_Tnp_Tc5"/>
    <property type="match status" value="1"/>
</dbReference>
<evidence type="ECO:0000313" key="4">
    <source>
        <dbReference type="EMBL" id="EHK18525.1"/>
    </source>
</evidence>
<dbReference type="AlphaFoldDB" id="G9N4K0"/>
<evidence type="ECO:0000259" key="3">
    <source>
        <dbReference type="PROSITE" id="PS51253"/>
    </source>
</evidence>
<keyword evidence="5" id="KW-1185">Reference proteome</keyword>
<dbReference type="Gene3D" id="1.10.10.60">
    <property type="entry name" value="Homeodomain-like"/>
    <property type="match status" value="1"/>
</dbReference>
<dbReference type="GeneID" id="25791977"/>
<feature type="domain" description="HTH CENPB-type" evidence="3">
    <location>
        <begin position="48"/>
        <end position="118"/>
    </location>
</feature>
<dbReference type="OMA" id="KNVKWPH"/>
<dbReference type="InterPro" id="IPR007889">
    <property type="entry name" value="HTH_Psq"/>
</dbReference>
<dbReference type="OrthoDB" id="5396311at2759"/>
<evidence type="ECO:0000313" key="5">
    <source>
        <dbReference type="Proteomes" id="UP000007115"/>
    </source>
</evidence>
<dbReference type="Proteomes" id="UP000007115">
    <property type="component" value="Unassembled WGS sequence"/>
</dbReference>
<dbReference type="SMART" id="SM00674">
    <property type="entry name" value="CENPB"/>
    <property type="match status" value="1"/>
</dbReference>
<dbReference type="HOGENOM" id="CLU_013929_8_2_1"/>
<dbReference type="STRING" id="413071.G9N4K0"/>
<dbReference type="eggNOG" id="KOG3105">
    <property type="taxonomic scope" value="Eukaryota"/>
</dbReference>
<reference evidence="4 5" key="1">
    <citation type="journal article" date="2011" name="Genome Biol.">
        <title>Comparative genome sequence analysis underscores mycoparasitism as the ancestral life style of Trichoderma.</title>
        <authorList>
            <person name="Kubicek C.P."/>
            <person name="Herrera-Estrella A."/>
            <person name="Seidl-Seiboth V."/>
            <person name="Martinez D.A."/>
            <person name="Druzhinina I.S."/>
            <person name="Thon M."/>
            <person name="Zeilinger S."/>
            <person name="Casas-Flores S."/>
            <person name="Horwitz B.A."/>
            <person name="Mukherjee P.K."/>
            <person name="Mukherjee M."/>
            <person name="Kredics L."/>
            <person name="Alcaraz L.D."/>
            <person name="Aerts A."/>
            <person name="Antal Z."/>
            <person name="Atanasova L."/>
            <person name="Cervantes-Badillo M.G."/>
            <person name="Challacombe J."/>
            <person name="Chertkov O."/>
            <person name="McCluskey K."/>
            <person name="Coulpier F."/>
            <person name="Deshpande N."/>
            <person name="von Doehren H."/>
            <person name="Ebbole D.J."/>
            <person name="Esquivel-Naranjo E.U."/>
            <person name="Fekete E."/>
            <person name="Flipphi M."/>
            <person name="Glaser F."/>
            <person name="Gomez-Rodriguez E.Y."/>
            <person name="Gruber S."/>
            <person name="Han C."/>
            <person name="Henrissat B."/>
            <person name="Hermosa R."/>
            <person name="Hernandez-Onate M."/>
            <person name="Karaffa L."/>
            <person name="Kosti I."/>
            <person name="Le Crom S."/>
            <person name="Lindquist E."/>
            <person name="Lucas S."/>
            <person name="Luebeck M."/>
            <person name="Luebeck P.S."/>
            <person name="Margeot A."/>
            <person name="Metz B."/>
            <person name="Misra M."/>
            <person name="Nevalainen H."/>
            <person name="Omann M."/>
            <person name="Packer N."/>
            <person name="Perrone G."/>
            <person name="Uresti-Rivera E.E."/>
            <person name="Salamov A."/>
            <person name="Schmoll M."/>
            <person name="Seiboth B."/>
            <person name="Shapiro H."/>
            <person name="Sukno S."/>
            <person name="Tamayo-Ramos J.A."/>
            <person name="Tisch D."/>
            <person name="Wiest A."/>
            <person name="Wilkinson H.H."/>
            <person name="Zhang M."/>
            <person name="Coutinho P.M."/>
            <person name="Kenerley C.M."/>
            <person name="Monte E."/>
            <person name="Baker S.E."/>
            <person name="Grigoriev I.V."/>
        </authorList>
    </citation>
    <scope>NUCLEOTIDE SEQUENCE [LARGE SCALE GENOMIC DNA]</scope>
    <source>
        <strain evidence="5">Gv29-8 / FGSC 10586</strain>
    </source>
</reference>
<dbReference type="RefSeq" id="XP_013952722.1">
    <property type="nucleotide sequence ID" value="XM_014097247.1"/>
</dbReference>
<protein>
    <recommendedName>
        <fullName evidence="3">HTH CENPB-type domain-containing protein</fullName>
    </recommendedName>
</protein>
<accession>G9N4K0</accession>
<dbReference type="GO" id="GO:0003677">
    <property type="term" value="F:DNA binding"/>
    <property type="evidence" value="ECO:0007669"/>
    <property type="project" value="UniProtKB-KW"/>
</dbReference>
<evidence type="ECO:0000256" key="2">
    <source>
        <dbReference type="ARBA" id="ARBA00023242"/>
    </source>
</evidence>
<dbReference type="PROSITE" id="PS51253">
    <property type="entry name" value="HTH_CENPB"/>
    <property type="match status" value="1"/>
</dbReference>
<dbReference type="SUPFAM" id="SSF46689">
    <property type="entry name" value="Homeodomain-like"/>
    <property type="match status" value="1"/>
</dbReference>
<evidence type="ECO:0000256" key="1">
    <source>
        <dbReference type="ARBA" id="ARBA00023125"/>
    </source>
</evidence>
<keyword evidence="1" id="KW-0238">DNA-binding</keyword>
<dbReference type="VEuPathDB" id="FungiDB:TRIVIDRAFT_225830"/>